<dbReference type="InterPro" id="IPR008547">
    <property type="entry name" value="DUF829_TMEM53"/>
</dbReference>
<dbReference type="Proteomes" id="UP000006671">
    <property type="component" value="Unassembled WGS sequence"/>
</dbReference>
<gene>
    <name evidence="1" type="ORF">NAEGRDRAFT_80311</name>
</gene>
<accession>D2VKI9</accession>
<dbReference type="AlphaFoldDB" id="D2VKI9"/>
<dbReference type="EMBL" id="GG738878">
    <property type="protein sequence ID" value="EFC42699.1"/>
    <property type="molecule type" value="Genomic_DNA"/>
</dbReference>
<reference evidence="1 2" key="1">
    <citation type="journal article" date="2010" name="Cell">
        <title>The genome of Naegleria gruberi illuminates early eukaryotic versatility.</title>
        <authorList>
            <person name="Fritz-Laylin L.K."/>
            <person name="Prochnik S.E."/>
            <person name="Ginger M.L."/>
            <person name="Dacks J.B."/>
            <person name="Carpenter M.L."/>
            <person name="Field M.C."/>
            <person name="Kuo A."/>
            <person name="Paredez A."/>
            <person name="Chapman J."/>
            <person name="Pham J."/>
            <person name="Shu S."/>
            <person name="Neupane R."/>
            <person name="Cipriano M."/>
            <person name="Mancuso J."/>
            <person name="Tu H."/>
            <person name="Salamov A."/>
            <person name="Lindquist E."/>
            <person name="Shapiro H."/>
            <person name="Lucas S."/>
            <person name="Grigoriev I.V."/>
            <person name="Cande W.Z."/>
            <person name="Fulton C."/>
            <person name="Rokhsar D.S."/>
            <person name="Dawson S.C."/>
        </authorList>
    </citation>
    <scope>NUCLEOTIDE SEQUENCE [LARGE SCALE GENOMIC DNA]</scope>
    <source>
        <strain evidence="1 2">NEG-M</strain>
    </source>
</reference>
<dbReference type="VEuPathDB" id="AmoebaDB:NAEGRDRAFT_80311"/>
<protein>
    <submittedName>
        <fullName evidence="1">Uncharacterized protein</fullName>
    </submittedName>
</protein>
<dbReference type="PANTHER" id="PTHR20908:SF1">
    <property type="entry name" value="LD15586P"/>
    <property type="match status" value="1"/>
</dbReference>
<sequence length="195" mass="22317">MAQHHHSNSRETLQRLVQKFGNKNKLQFFEHDDIGSENPKNIPPLVLLIGWYGSKFRFVSKYTAIYTRKGYDVLSYIPDSWELFSKKASLNGVEKILDMIEVDQKENESSFIVHAISNNGGLFVARMMALLDSNKNDYINVRKGYRGLISDSFPGVNTEDADAISVLAGYNYDKKLKKIYYLLCILLLLSCEQYG</sequence>
<dbReference type="PANTHER" id="PTHR20908">
    <property type="entry name" value="LD15586P"/>
    <property type="match status" value="1"/>
</dbReference>
<dbReference type="GeneID" id="8852037"/>
<dbReference type="GO" id="GO:0017171">
    <property type="term" value="F:serine hydrolase activity"/>
    <property type="evidence" value="ECO:0007669"/>
    <property type="project" value="TreeGrafter"/>
</dbReference>
<dbReference type="KEGG" id="ngr:NAEGRDRAFT_80311"/>
<evidence type="ECO:0000313" key="2">
    <source>
        <dbReference type="Proteomes" id="UP000006671"/>
    </source>
</evidence>
<dbReference type="OrthoDB" id="77878at2759"/>
<name>D2VKI9_NAEGR</name>
<organism evidence="2">
    <name type="scientific">Naegleria gruberi</name>
    <name type="common">Amoeba</name>
    <dbReference type="NCBI Taxonomy" id="5762"/>
    <lineage>
        <taxon>Eukaryota</taxon>
        <taxon>Discoba</taxon>
        <taxon>Heterolobosea</taxon>
        <taxon>Tetramitia</taxon>
        <taxon>Eutetramitia</taxon>
        <taxon>Vahlkampfiidae</taxon>
        <taxon>Naegleria</taxon>
    </lineage>
</organism>
<keyword evidence="2" id="KW-1185">Reference proteome</keyword>
<evidence type="ECO:0000313" key="1">
    <source>
        <dbReference type="EMBL" id="EFC42699.1"/>
    </source>
</evidence>
<dbReference type="Pfam" id="PF05705">
    <property type="entry name" value="DUF829"/>
    <property type="match status" value="1"/>
</dbReference>
<dbReference type="InParanoid" id="D2VKI9"/>
<proteinExistence type="predicted"/>
<dbReference type="RefSeq" id="XP_002675443.1">
    <property type="nucleotide sequence ID" value="XM_002675397.1"/>
</dbReference>